<dbReference type="Gene3D" id="3.40.50.280">
    <property type="entry name" value="Cobalamin-binding domain"/>
    <property type="match status" value="1"/>
</dbReference>
<sequence>MKLAAAAKRAYLTESDGEKLRRLIEGTVASMTADKLSTRYDRGLEHDRLYQKALDEFRFLILNPRTRLASLRAFLDHELPQGRPYYVKVLFLETIARQLGQQWVSDDCDFVDVTIGSARLQELATSMSFDLRNNAPDRDAPTALILTPPGEQHTLMPHLIGLLFESLGWSSRVVEPATIKTPVFVQAVESADIACIGWSNIRLAAEFKSLVQELRRLRGEARLPLLVGGVAALDSVDFLVGLGIDCICDSVYSAVRICESYYELERISRQARAAGRTAVVTPSGIDWLTP</sequence>
<name>A0A7W8HNF5_9HYPH</name>
<comment type="caution">
    <text evidence="1">The sequence shown here is derived from an EMBL/GenBank/DDBJ whole genome shotgun (WGS) entry which is preliminary data.</text>
</comment>
<accession>A0A7W8HNF5</accession>
<keyword evidence="2" id="KW-1185">Reference proteome</keyword>
<dbReference type="GO" id="GO:0046872">
    <property type="term" value="F:metal ion binding"/>
    <property type="evidence" value="ECO:0007669"/>
    <property type="project" value="InterPro"/>
</dbReference>
<evidence type="ECO:0000313" key="1">
    <source>
        <dbReference type="EMBL" id="MBB5275334.1"/>
    </source>
</evidence>
<proteinExistence type="predicted"/>
<organism evidence="1 2">
    <name type="scientific">Rhizobium rosettiformans</name>
    <dbReference type="NCBI Taxonomy" id="1368430"/>
    <lineage>
        <taxon>Bacteria</taxon>
        <taxon>Pseudomonadati</taxon>
        <taxon>Pseudomonadota</taxon>
        <taxon>Alphaproteobacteria</taxon>
        <taxon>Hyphomicrobiales</taxon>
        <taxon>Rhizobiaceae</taxon>
        <taxon>Rhizobium/Agrobacterium group</taxon>
        <taxon>Rhizobium</taxon>
    </lineage>
</organism>
<dbReference type="EMBL" id="JACHGA010000002">
    <property type="protein sequence ID" value="MBB5275334.1"/>
    <property type="molecule type" value="Genomic_DNA"/>
</dbReference>
<dbReference type="SUPFAM" id="SSF52242">
    <property type="entry name" value="Cobalamin (vitamin B12)-binding domain"/>
    <property type="match status" value="1"/>
</dbReference>
<reference evidence="1 2" key="1">
    <citation type="submission" date="2020-08" db="EMBL/GenBank/DDBJ databases">
        <title>Genomic Encyclopedia of Type Strains, Phase IV (KMG-IV): sequencing the most valuable type-strain genomes for metagenomic binning, comparative biology and taxonomic classification.</title>
        <authorList>
            <person name="Goeker M."/>
        </authorList>
    </citation>
    <scope>NUCLEOTIDE SEQUENCE [LARGE SCALE GENOMIC DNA]</scope>
    <source>
        <strain evidence="1 2">DSM 26376</strain>
    </source>
</reference>
<dbReference type="GO" id="GO:0031419">
    <property type="term" value="F:cobalamin binding"/>
    <property type="evidence" value="ECO:0007669"/>
    <property type="project" value="InterPro"/>
</dbReference>
<dbReference type="Proteomes" id="UP000550895">
    <property type="component" value="Unassembled WGS sequence"/>
</dbReference>
<gene>
    <name evidence="1" type="ORF">HNR26_001378</name>
</gene>
<dbReference type="InterPro" id="IPR036724">
    <property type="entry name" value="Cobalamin-bd_sf"/>
</dbReference>
<evidence type="ECO:0000313" key="2">
    <source>
        <dbReference type="Proteomes" id="UP000550895"/>
    </source>
</evidence>
<protein>
    <submittedName>
        <fullName evidence="1">Methylmalonyl-CoA mutase cobalamin-binding subunit</fullName>
    </submittedName>
</protein>
<dbReference type="AlphaFoldDB" id="A0A7W8HNF5"/>
<dbReference type="RefSeq" id="WP_246034964.1">
    <property type="nucleotide sequence ID" value="NZ_JACHGA010000002.1"/>
</dbReference>